<feature type="region of interest" description="Disordered" evidence="1">
    <location>
        <begin position="259"/>
        <end position="279"/>
    </location>
</feature>
<feature type="compositionally biased region" description="Basic and acidic residues" evidence="1">
    <location>
        <begin position="263"/>
        <end position="279"/>
    </location>
</feature>
<dbReference type="EMBL" id="MU001494">
    <property type="protein sequence ID" value="KAF2449803.1"/>
    <property type="molecule type" value="Genomic_DNA"/>
</dbReference>
<protein>
    <submittedName>
        <fullName evidence="2">Uncharacterized protein</fullName>
    </submittedName>
</protein>
<sequence length="314" mass="35568">MNPRCQLPHPTHEEQIPDIRQLPLKDRRALNSGPTVKVFDGDAYIMQLPRKLFLAATTNSLLIGDGADIRLPPDTGPEAILTIGCYLLALTTSHKPFKLRCKQDVEADLRILKAARLLHLESYVAHIHSWYWWKLRNRPIDATDVQVVLKVALESDDPFVRLVGDKIAALIRDGTADEIGKLKAYVDGQPYLKSIVAREDRRYNAIMESQAQKAKRIARRDARTARGAQLESVDDEGYVSGSVERKAKGECIESVENAQKSNAKWERKRQEETALSKSLQEKMRLGKKVAVLTRAEARRYERMKGKRCPYKISG</sequence>
<dbReference type="Proteomes" id="UP000799764">
    <property type="component" value="Unassembled WGS sequence"/>
</dbReference>
<name>A0A9P4PV02_9PLEO</name>
<organism evidence="2 3">
    <name type="scientific">Karstenula rhodostoma CBS 690.94</name>
    <dbReference type="NCBI Taxonomy" id="1392251"/>
    <lineage>
        <taxon>Eukaryota</taxon>
        <taxon>Fungi</taxon>
        <taxon>Dikarya</taxon>
        <taxon>Ascomycota</taxon>
        <taxon>Pezizomycotina</taxon>
        <taxon>Dothideomycetes</taxon>
        <taxon>Pleosporomycetidae</taxon>
        <taxon>Pleosporales</taxon>
        <taxon>Massarineae</taxon>
        <taxon>Didymosphaeriaceae</taxon>
        <taxon>Karstenula</taxon>
    </lineage>
</organism>
<comment type="caution">
    <text evidence="2">The sequence shown here is derived from an EMBL/GenBank/DDBJ whole genome shotgun (WGS) entry which is preliminary data.</text>
</comment>
<accession>A0A9P4PV02</accession>
<dbReference type="AlphaFoldDB" id="A0A9P4PV02"/>
<keyword evidence="3" id="KW-1185">Reference proteome</keyword>
<proteinExistence type="predicted"/>
<evidence type="ECO:0000313" key="3">
    <source>
        <dbReference type="Proteomes" id="UP000799764"/>
    </source>
</evidence>
<reference evidence="2" key="1">
    <citation type="journal article" date="2020" name="Stud. Mycol.">
        <title>101 Dothideomycetes genomes: a test case for predicting lifestyles and emergence of pathogens.</title>
        <authorList>
            <person name="Haridas S."/>
            <person name="Albert R."/>
            <person name="Binder M."/>
            <person name="Bloem J."/>
            <person name="Labutti K."/>
            <person name="Salamov A."/>
            <person name="Andreopoulos B."/>
            <person name="Baker S."/>
            <person name="Barry K."/>
            <person name="Bills G."/>
            <person name="Bluhm B."/>
            <person name="Cannon C."/>
            <person name="Castanera R."/>
            <person name="Culley D."/>
            <person name="Daum C."/>
            <person name="Ezra D."/>
            <person name="Gonzalez J."/>
            <person name="Henrissat B."/>
            <person name="Kuo A."/>
            <person name="Liang C."/>
            <person name="Lipzen A."/>
            <person name="Lutzoni F."/>
            <person name="Magnuson J."/>
            <person name="Mondo S."/>
            <person name="Nolan M."/>
            <person name="Ohm R."/>
            <person name="Pangilinan J."/>
            <person name="Park H.-J."/>
            <person name="Ramirez L."/>
            <person name="Alfaro M."/>
            <person name="Sun H."/>
            <person name="Tritt A."/>
            <person name="Yoshinaga Y."/>
            <person name="Zwiers L.-H."/>
            <person name="Turgeon B."/>
            <person name="Goodwin S."/>
            <person name="Spatafora J."/>
            <person name="Crous P."/>
            <person name="Grigoriev I."/>
        </authorList>
    </citation>
    <scope>NUCLEOTIDE SEQUENCE</scope>
    <source>
        <strain evidence="2">CBS 690.94</strain>
    </source>
</reference>
<evidence type="ECO:0000313" key="2">
    <source>
        <dbReference type="EMBL" id="KAF2449803.1"/>
    </source>
</evidence>
<dbReference type="OrthoDB" id="3779456at2759"/>
<gene>
    <name evidence="2" type="ORF">P171DRAFT_440255</name>
</gene>
<evidence type="ECO:0000256" key="1">
    <source>
        <dbReference type="SAM" id="MobiDB-lite"/>
    </source>
</evidence>